<organism evidence="3 4">
    <name type="scientific">Candidatus Competibacter denitrificans Run_A_D11</name>
    <dbReference type="NCBI Taxonomy" id="1400863"/>
    <lineage>
        <taxon>Bacteria</taxon>
        <taxon>Pseudomonadati</taxon>
        <taxon>Pseudomonadota</taxon>
        <taxon>Gammaproteobacteria</taxon>
        <taxon>Candidatus Competibacteraceae</taxon>
        <taxon>Candidatus Competibacter</taxon>
    </lineage>
</organism>
<dbReference type="SUPFAM" id="SSF52540">
    <property type="entry name" value="P-loop containing nucleoside triphosphate hydrolases"/>
    <property type="match status" value="1"/>
</dbReference>
<reference evidence="3" key="1">
    <citation type="submission" date="2013-07" db="EMBL/GenBank/DDBJ databases">
        <authorList>
            <person name="McIlroy S."/>
        </authorList>
    </citation>
    <scope>NUCLEOTIDE SEQUENCE [LARGE SCALE GENOMIC DNA]</scope>
    <source>
        <strain evidence="3">Run_A_D11</strain>
    </source>
</reference>
<dbReference type="AlphaFoldDB" id="W6MDV8"/>
<accession>W6MDV8</accession>
<dbReference type="Pfam" id="PF13635">
    <property type="entry name" value="DUF4143"/>
    <property type="match status" value="1"/>
</dbReference>
<dbReference type="PANTHER" id="PTHR43566">
    <property type="entry name" value="CONSERVED PROTEIN"/>
    <property type="match status" value="1"/>
</dbReference>
<dbReference type="InterPro" id="IPR036390">
    <property type="entry name" value="WH_DNA-bd_sf"/>
</dbReference>
<dbReference type="PANTHER" id="PTHR43566:SF1">
    <property type="entry name" value="AAA+ ATPASE DOMAIN-CONTAINING PROTEIN"/>
    <property type="match status" value="1"/>
</dbReference>
<feature type="domain" description="DUF4143" evidence="2">
    <location>
        <begin position="208"/>
        <end position="363"/>
    </location>
</feature>
<evidence type="ECO:0000259" key="2">
    <source>
        <dbReference type="Pfam" id="PF13635"/>
    </source>
</evidence>
<dbReference type="Gene3D" id="3.40.50.300">
    <property type="entry name" value="P-loop containing nucleotide triphosphate hydrolases"/>
    <property type="match status" value="1"/>
</dbReference>
<dbReference type="Pfam" id="PF13173">
    <property type="entry name" value="AAA_14"/>
    <property type="match status" value="1"/>
</dbReference>
<keyword evidence="4" id="KW-1185">Reference proteome</keyword>
<comment type="caution">
    <text evidence="3">The sequence shown here is derived from an EMBL/GenBank/DDBJ whole genome shotgun (WGS) entry which is preliminary data.</text>
</comment>
<dbReference type="Proteomes" id="UP000035760">
    <property type="component" value="Unassembled WGS sequence"/>
</dbReference>
<dbReference type="SUPFAM" id="SSF46785">
    <property type="entry name" value="Winged helix' DNA-binding domain"/>
    <property type="match status" value="1"/>
</dbReference>
<reference evidence="3" key="2">
    <citation type="submission" date="2014-03" db="EMBL/GenBank/DDBJ databases">
        <title>Candidatus Competibacter-lineage genomes retrieved from metagenomes reveal functional metabolic diversity.</title>
        <authorList>
            <person name="McIlroy S.J."/>
            <person name="Albertsen M."/>
            <person name="Andresen E.K."/>
            <person name="Saunders A.M."/>
            <person name="Kristiansen R."/>
            <person name="Stokholm-Bjerregaard M."/>
            <person name="Nielsen K.L."/>
            <person name="Nielsen P.H."/>
        </authorList>
    </citation>
    <scope>NUCLEOTIDE SEQUENCE</scope>
    <source>
        <strain evidence="3">Run_A_D11</strain>
    </source>
</reference>
<dbReference type="STRING" id="1400863.BN873_540013"/>
<gene>
    <name evidence="3" type="ORF">BN873_540013</name>
</gene>
<dbReference type="InterPro" id="IPR027417">
    <property type="entry name" value="P-loop_NTPase"/>
</dbReference>
<proteinExistence type="predicted"/>
<evidence type="ECO:0008006" key="5">
    <source>
        <dbReference type="Google" id="ProtNLM"/>
    </source>
</evidence>
<evidence type="ECO:0000313" key="4">
    <source>
        <dbReference type="Proteomes" id="UP000035760"/>
    </source>
</evidence>
<dbReference type="OrthoDB" id="9771844at2"/>
<dbReference type="InterPro" id="IPR041682">
    <property type="entry name" value="AAA_14"/>
</dbReference>
<dbReference type="EMBL" id="CBTJ020000063">
    <property type="protein sequence ID" value="CDI03538.1"/>
    <property type="molecule type" value="Genomic_DNA"/>
</dbReference>
<sequence length="397" mass="44429">MFGHNEFMYIKRQAEADLRQALASGKVALLLGARQVGKTTLVEQVLRGENARFLNFDVDIDKAHFLAAASLAPADGLRLLGAPEVLVLDEAQRLPETARIVKGWYDAKLPVRLLLLGSSSLDLLDQSAESLTGRNAKLVLPPLLFAEAVRSQAWGALDWSEPTVCASFAVPLRAFLLQRLAFGSYPEVVLSADPRRLLRELSSDYLWKDILQTGLVKTPDLIRRLLQLLAHQAGSEVSINELATQLQMGRPTVERYLDLLERTFVIFRLPAFSTNPRKEISKSHKVFFWDTGIRNALLNTFAADEIRPDIGALWENWVVAEIAKRNVLLGSPIELFFWRSRTQAEVDLVVKGEHGLQAFEIKWTPRRVGSAAFQAAYGVKAQRLSPHRPFVAEQVTM</sequence>
<protein>
    <recommendedName>
        <fullName evidence="5">AAA+ ATPase domain-containing protein</fullName>
    </recommendedName>
</protein>
<name>W6MDV8_9GAMM</name>
<evidence type="ECO:0000313" key="3">
    <source>
        <dbReference type="EMBL" id="CDI03538.1"/>
    </source>
</evidence>
<evidence type="ECO:0000259" key="1">
    <source>
        <dbReference type="Pfam" id="PF13173"/>
    </source>
</evidence>
<feature type="domain" description="AAA" evidence="1">
    <location>
        <begin position="26"/>
        <end position="148"/>
    </location>
</feature>
<dbReference type="InterPro" id="IPR025420">
    <property type="entry name" value="DUF4143"/>
</dbReference>